<keyword evidence="11" id="KW-1185">Reference proteome</keyword>
<evidence type="ECO:0000256" key="1">
    <source>
        <dbReference type="ARBA" id="ARBA00004236"/>
    </source>
</evidence>
<evidence type="ECO:0000313" key="11">
    <source>
        <dbReference type="Proteomes" id="UP000694501"/>
    </source>
</evidence>
<protein>
    <recommendedName>
        <fullName evidence="9">Pycsar effector protein domain-containing protein</fullName>
    </recommendedName>
</protein>
<evidence type="ECO:0000256" key="8">
    <source>
        <dbReference type="SAM" id="Phobius"/>
    </source>
</evidence>
<keyword evidence="5 8" id="KW-1133">Transmembrane helix</keyword>
<gene>
    <name evidence="10" type="ORF">JGS22_007100</name>
</gene>
<evidence type="ECO:0000256" key="2">
    <source>
        <dbReference type="ARBA" id="ARBA00022475"/>
    </source>
</evidence>
<sequence>MLERFAAANSAELTRADTKAAVLLGFTGAILGVFVTITGGADGRQAPSHWWPDLLWCTAVVSALSAVVCFVLAIAPRRRERRPRTEAAPEYFEHIGPDLDCERLNPVFQRVGRDPAGPLLSSLIRTSAIVRAKYRWIEVGSVLLLTALPQFTLVLRPT</sequence>
<accession>A0A949JF79</accession>
<keyword evidence="2" id="KW-1003">Cell membrane</keyword>
<name>A0A949JF79_9ACTN</name>
<dbReference type="Proteomes" id="UP000694501">
    <property type="component" value="Unassembled WGS sequence"/>
</dbReference>
<dbReference type="GO" id="GO:0051607">
    <property type="term" value="P:defense response to virus"/>
    <property type="evidence" value="ECO:0007669"/>
    <property type="project" value="UniProtKB-KW"/>
</dbReference>
<feature type="domain" description="Pycsar effector protein" evidence="9">
    <location>
        <begin position="2"/>
        <end position="149"/>
    </location>
</feature>
<evidence type="ECO:0000256" key="7">
    <source>
        <dbReference type="ARBA" id="ARBA00023136"/>
    </source>
</evidence>
<proteinExistence type="predicted"/>
<feature type="transmembrane region" description="Helical" evidence="8">
    <location>
        <begin position="21"/>
        <end position="41"/>
    </location>
</feature>
<evidence type="ECO:0000256" key="5">
    <source>
        <dbReference type="ARBA" id="ARBA00022989"/>
    </source>
</evidence>
<keyword evidence="3 8" id="KW-0812">Transmembrane</keyword>
<keyword evidence="7 8" id="KW-0472">Membrane</keyword>
<dbReference type="GO" id="GO:0000166">
    <property type="term" value="F:nucleotide binding"/>
    <property type="evidence" value="ECO:0007669"/>
    <property type="project" value="UniProtKB-KW"/>
</dbReference>
<dbReference type="EMBL" id="JAELVF020000001">
    <property type="protein sequence ID" value="MBU7597404.1"/>
    <property type="molecule type" value="Genomic_DNA"/>
</dbReference>
<dbReference type="InterPro" id="IPR043760">
    <property type="entry name" value="PycTM_dom"/>
</dbReference>
<comment type="subcellular location">
    <subcellularLocation>
        <location evidence="1">Cell membrane</location>
    </subcellularLocation>
</comment>
<organism evidence="10 11">
    <name type="scientific">Streptomyces tardus</name>
    <dbReference type="NCBI Taxonomy" id="2780544"/>
    <lineage>
        <taxon>Bacteria</taxon>
        <taxon>Bacillati</taxon>
        <taxon>Actinomycetota</taxon>
        <taxon>Actinomycetes</taxon>
        <taxon>Kitasatosporales</taxon>
        <taxon>Streptomycetaceae</taxon>
        <taxon>Streptomyces</taxon>
    </lineage>
</organism>
<comment type="caution">
    <text evidence="10">The sequence shown here is derived from an EMBL/GenBank/DDBJ whole genome shotgun (WGS) entry which is preliminary data.</text>
</comment>
<keyword evidence="6" id="KW-0051">Antiviral defense</keyword>
<keyword evidence="4" id="KW-0547">Nucleotide-binding</keyword>
<dbReference type="GO" id="GO:0005886">
    <property type="term" value="C:plasma membrane"/>
    <property type="evidence" value="ECO:0007669"/>
    <property type="project" value="UniProtKB-SubCell"/>
</dbReference>
<evidence type="ECO:0000259" key="9">
    <source>
        <dbReference type="Pfam" id="PF18967"/>
    </source>
</evidence>
<dbReference type="RefSeq" id="WP_211042790.1">
    <property type="nucleotide sequence ID" value="NZ_JAELVF020000001.1"/>
</dbReference>
<feature type="transmembrane region" description="Helical" evidence="8">
    <location>
        <begin position="53"/>
        <end position="75"/>
    </location>
</feature>
<evidence type="ECO:0000256" key="4">
    <source>
        <dbReference type="ARBA" id="ARBA00022741"/>
    </source>
</evidence>
<evidence type="ECO:0000313" key="10">
    <source>
        <dbReference type="EMBL" id="MBU7597404.1"/>
    </source>
</evidence>
<dbReference type="AlphaFoldDB" id="A0A949JF79"/>
<reference evidence="10" key="1">
    <citation type="submission" date="2021-06" db="EMBL/GenBank/DDBJ databases">
        <title>Sequencing of actinobacteria type strains.</title>
        <authorList>
            <person name="Nguyen G.-S."/>
            <person name="Wentzel A."/>
        </authorList>
    </citation>
    <scope>NUCLEOTIDE SEQUENCE</scope>
    <source>
        <strain evidence="10">P38-E01</strain>
    </source>
</reference>
<evidence type="ECO:0000256" key="6">
    <source>
        <dbReference type="ARBA" id="ARBA00023118"/>
    </source>
</evidence>
<evidence type="ECO:0000256" key="3">
    <source>
        <dbReference type="ARBA" id="ARBA00022692"/>
    </source>
</evidence>
<dbReference type="Pfam" id="PF18967">
    <property type="entry name" value="PycTM"/>
    <property type="match status" value="1"/>
</dbReference>